<dbReference type="AlphaFoldDB" id="A0A8S4R2Y2"/>
<evidence type="ECO:0000313" key="1">
    <source>
        <dbReference type="EMBL" id="CAH2229123.1"/>
    </source>
</evidence>
<name>A0A8S4R2Y2_9NEOP</name>
<proteinExistence type="predicted"/>
<keyword evidence="2" id="KW-1185">Reference proteome</keyword>
<organism evidence="1 2">
    <name type="scientific">Pararge aegeria aegeria</name>
    <dbReference type="NCBI Taxonomy" id="348720"/>
    <lineage>
        <taxon>Eukaryota</taxon>
        <taxon>Metazoa</taxon>
        <taxon>Ecdysozoa</taxon>
        <taxon>Arthropoda</taxon>
        <taxon>Hexapoda</taxon>
        <taxon>Insecta</taxon>
        <taxon>Pterygota</taxon>
        <taxon>Neoptera</taxon>
        <taxon>Endopterygota</taxon>
        <taxon>Lepidoptera</taxon>
        <taxon>Glossata</taxon>
        <taxon>Ditrysia</taxon>
        <taxon>Papilionoidea</taxon>
        <taxon>Nymphalidae</taxon>
        <taxon>Satyrinae</taxon>
        <taxon>Satyrini</taxon>
        <taxon>Parargina</taxon>
        <taxon>Pararge</taxon>
    </lineage>
</organism>
<accession>A0A8S4R2Y2</accession>
<sequence>MLRPVGNAAVYRAQLVENELDIAMKLDRFIAVTFLPIFPREQLTRVKPWGAGGLQNESSYSRIVAIERLVRGSSERLLRQHCEVISYCPPESATVPGSWPLLSLLQPTACHHSTP</sequence>
<gene>
    <name evidence="1" type="primary">jg4801</name>
    <name evidence="1" type="ORF">PAEG_LOCUS8609</name>
</gene>
<dbReference type="Proteomes" id="UP000838756">
    <property type="component" value="Unassembled WGS sequence"/>
</dbReference>
<evidence type="ECO:0000313" key="2">
    <source>
        <dbReference type="Proteomes" id="UP000838756"/>
    </source>
</evidence>
<protein>
    <submittedName>
        <fullName evidence="1">Jg4801 protein</fullName>
    </submittedName>
</protein>
<reference evidence="1" key="1">
    <citation type="submission" date="2022-03" db="EMBL/GenBank/DDBJ databases">
        <authorList>
            <person name="Lindestad O."/>
        </authorList>
    </citation>
    <scope>NUCLEOTIDE SEQUENCE</scope>
</reference>
<comment type="caution">
    <text evidence="1">The sequence shown here is derived from an EMBL/GenBank/DDBJ whole genome shotgun (WGS) entry which is preliminary data.</text>
</comment>
<dbReference type="EMBL" id="CAKXAJ010024685">
    <property type="protein sequence ID" value="CAH2229123.1"/>
    <property type="molecule type" value="Genomic_DNA"/>
</dbReference>